<feature type="transmembrane region" description="Helical" evidence="1">
    <location>
        <begin position="170"/>
        <end position="203"/>
    </location>
</feature>
<protein>
    <recommendedName>
        <fullName evidence="4">DUF1189 domain-containing protein</fullName>
    </recommendedName>
</protein>
<name>A0ABZ2SZN3_9ENTE</name>
<dbReference type="InterPro" id="IPR009574">
    <property type="entry name" value="DUF1189"/>
</dbReference>
<feature type="transmembrane region" description="Helical" evidence="1">
    <location>
        <begin position="28"/>
        <end position="48"/>
    </location>
</feature>
<feature type="transmembrane region" description="Helical" evidence="1">
    <location>
        <begin position="215"/>
        <end position="237"/>
    </location>
</feature>
<proteinExistence type="predicted"/>
<accession>A0ABZ2SZN3</accession>
<keyword evidence="1" id="KW-0812">Transmembrane</keyword>
<keyword evidence="1" id="KW-0472">Membrane</keyword>
<dbReference type="EMBL" id="CP147250">
    <property type="protein sequence ID" value="WYJ80570.1"/>
    <property type="molecule type" value="Genomic_DNA"/>
</dbReference>
<dbReference type="RefSeq" id="WP_206858303.1">
    <property type="nucleotide sequence ID" value="NZ_CP147250.1"/>
</dbReference>
<dbReference type="Proteomes" id="UP000664360">
    <property type="component" value="Chromosome"/>
</dbReference>
<keyword evidence="1" id="KW-1133">Transmembrane helix</keyword>
<keyword evidence="3" id="KW-1185">Reference proteome</keyword>
<evidence type="ECO:0000256" key="1">
    <source>
        <dbReference type="SAM" id="Phobius"/>
    </source>
</evidence>
<evidence type="ECO:0000313" key="2">
    <source>
        <dbReference type="EMBL" id="WYJ80570.1"/>
    </source>
</evidence>
<gene>
    <name evidence="2" type="ORF">DOK79_002135</name>
</gene>
<evidence type="ECO:0008006" key="4">
    <source>
        <dbReference type="Google" id="ProtNLM"/>
    </source>
</evidence>
<evidence type="ECO:0000313" key="3">
    <source>
        <dbReference type="Proteomes" id="UP000664360"/>
    </source>
</evidence>
<dbReference type="Pfam" id="PF06691">
    <property type="entry name" value="DUF1189"/>
    <property type="match status" value="1"/>
</dbReference>
<feature type="transmembrane region" description="Helical" evidence="1">
    <location>
        <begin position="243"/>
        <end position="261"/>
    </location>
</feature>
<organism evidence="2 3">
    <name type="scientific">Candidatus Enterococcus mangumiae</name>
    <dbReference type="NCBI Taxonomy" id="2230878"/>
    <lineage>
        <taxon>Bacteria</taxon>
        <taxon>Bacillati</taxon>
        <taxon>Bacillota</taxon>
        <taxon>Bacilli</taxon>
        <taxon>Lactobacillales</taxon>
        <taxon>Enterococcaceae</taxon>
        <taxon>Enterococcus</taxon>
    </lineage>
</organism>
<reference evidence="2 3" key="1">
    <citation type="submission" date="2024-03" db="EMBL/GenBank/DDBJ databases">
        <title>The Genome Sequence of Enterococcus sp. DIV1094.</title>
        <authorList>
            <consortium name="The Broad Institute Genomics Platform"/>
            <consortium name="The Broad Institute Microbial Omics Core"/>
            <consortium name="The Broad Institute Genomic Center for Infectious Diseases"/>
            <person name="Earl A."/>
            <person name="Manson A."/>
            <person name="Gilmore M."/>
            <person name="Schwartman J."/>
            <person name="Shea T."/>
            <person name="Abouelleil A."/>
            <person name="Cao P."/>
            <person name="Chapman S."/>
            <person name="Cusick C."/>
            <person name="Young S."/>
            <person name="Neafsey D."/>
            <person name="Nusbaum C."/>
            <person name="Birren B."/>
        </authorList>
    </citation>
    <scope>NUCLEOTIDE SEQUENCE [LARGE SCALE GENOMIC DNA]</scope>
    <source>
        <strain evidence="2 3">DIV1094</strain>
    </source>
</reference>
<sequence length="269" mass="29861">MTTKQLIVSSFARFTELKNAKNVSFGKSLVYLLCLSILMALPISYQIFQVLDTIKSDGQKIASEIPDFTIHDGQIDSTTNEGFIYQTDSIIFTFDPEGKRTPEDISSDLIGNFLSVGLLKDKLVLALPNSGTTSALLNNNQFELEYTNSALKNLTGDSLRSTLSEATIPFWIKALVFLISIYPSFLNLIITLLMANFAAYVYARLRLAKVTFLDCLKTMIYAISLPTVIATVLMIFLPAFDTTAFIAFAGIFIFAQAVKGWPKMQLPKQ</sequence>